<name>A0A942V2W9_9FIRM</name>
<dbReference type="AlphaFoldDB" id="A0A942V2W9"/>
<dbReference type="Gene3D" id="2.60.40.420">
    <property type="entry name" value="Cupredoxins - blue copper proteins"/>
    <property type="match status" value="1"/>
</dbReference>
<dbReference type="InterPro" id="IPR008972">
    <property type="entry name" value="Cupredoxin"/>
</dbReference>
<proteinExistence type="predicted"/>
<evidence type="ECO:0000259" key="3">
    <source>
        <dbReference type="Pfam" id="PF07732"/>
    </source>
</evidence>
<evidence type="ECO:0000256" key="1">
    <source>
        <dbReference type="ARBA" id="ARBA00022723"/>
    </source>
</evidence>
<dbReference type="InterPro" id="IPR045087">
    <property type="entry name" value="Cu-oxidase_fam"/>
</dbReference>
<dbReference type="InterPro" id="IPR011707">
    <property type="entry name" value="Cu-oxidase-like_N"/>
</dbReference>
<accession>A0A942V2W9</accession>
<dbReference type="PROSITE" id="PS00079">
    <property type="entry name" value="MULTICOPPER_OXIDASE1"/>
    <property type="match status" value="1"/>
</dbReference>
<organism evidence="4 5">
    <name type="scientific">Anaeromonas frigoriresistens</name>
    <dbReference type="NCBI Taxonomy" id="2683708"/>
    <lineage>
        <taxon>Bacteria</taxon>
        <taxon>Bacillati</taxon>
        <taxon>Bacillota</taxon>
        <taxon>Tissierellia</taxon>
        <taxon>Tissierellales</taxon>
        <taxon>Thermohalobacteraceae</taxon>
        <taxon>Anaeromonas</taxon>
    </lineage>
</organism>
<evidence type="ECO:0000313" key="5">
    <source>
        <dbReference type="Proteomes" id="UP000724672"/>
    </source>
</evidence>
<evidence type="ECO:0000313" key="4">
    <source>
        <dbReference type="EMBL" id="MBS4538982.1"/>
    </source>
</evidence>
<dbReference type="Pfam" id="PF07732">
    <property type="entry name" value="Cu-oxidase_3"/>
    <property type="match status" value="1"/>
</dbReference>
<feature type="domain" description="Plastocyanin-like" evidence="3">
    <location>
        <begin position="11"/>
        <end position="123"/>
    </location>
</feature>
<comment type="caution">
    <text evidence="4">The sequence shown here is derived from an EMBL/GenBank/DDBJ whole genome shotgun (WGS) entry which is preliminary data.</text>
</comment>
<protein>
    <submittedName>
        <fullName evidence="4">Multicopper oxidase domain-containing protein</fullName>
    </submittedName>
</protein>
<dbReference type="GO" id="GO:0016491">
    <property type="term" value="F:oxidoreductase activity"/>
    <property type="evidence" value="ECO:0007669"/>
    <property type="project" value="UniProtKB-KW"/>
</dbReference>
<evidence type="ECO:0000256" key="2">
    <source>
        <dbReference type="ARBA" id="ARBA00023002"/>
    </source>
</evidence>
<dbReference type="GO" id="GO:0005507">
    <property type="term" value="F:copper ion binding"/>
    <property type="evidence" value="ECO:0007669"/>
    <property type="project" value="InterPro"/>
</dbReference>
<sequence length="150" mass="17027">MRHFYLEAKPIKHNILSNLTTEALGYNGGTPGPSIIMRQGEWIYLTVENKTNHPTFVHVHGLPKPNSQNGAPAIEPATPRINPGESYTYKILCWKTGTFFYHSPEAFKMPQGLIGAFIVLPNNEETIPHHDYVLLVQQWEILSRYITSIL</sequence>
<keyword evidence="5" id="KW-1185">Reference proteome</keyword>
<dbReference type="InterPro" id="IPR033138">
    <property type="entry name" value="Cu_oxidase_CS"/>
</dbReference>
<dbReference type="EMBL" id="WSFT01000039">
    <property type="protein sequence ID" value="MBS4538982.1"/>
    <property type="molecule type" value="Genomic_DNA"/>
</dbReference>
<gene>
    <name evidence="4" type="ORF">GOQ27_10945</name>
</gene>
<dbReference type="SUPFAM" id="SSF49503">
    <property type="entry name" value="Cupredoxins"/>
    <property type="match status" value="1"/>
</dbReference>
<dbReference type="PANTHER" id="PTHR11709">
    <property type="entry name" value="MULTI-COPPER OXIDASE"/>
    <property type="match status" value="1"/>
</dbReference>
<keyword evidence="1" id="KW-0479">Metal-binding</keyword>
<keyword evidence="2" id="KW-0560">Oxidoreductase</keyword>
<dbReference type="RefSeq" id="WP_203366929.1">
    <property type="nucleotide sequence ID" value="NZ_WSFT01000039.1"/>
</dbReference>
<dbReference type="Proteomes" id="UP000724672">
    <property type="component" value="Unassembled WGS sequence"/>
</dbReference>
<reference evidence="4" key="1">
    <citation type="submission" date="2019-12" db="EMBL/GenBank/DDBJ databases">
        <title>Clostridiaceae gen. nov. sp. nov., isolated from sediment in Xinjiang, China.</title>
        <authorList>
            <person name="Zhang R."/>
        </authorList>
    </citation>
    <scope>NUCLEOTIDE SEQUENCE</scope>
    <source>
        <strain evidence="4">D2Q-11</strain>
    </source>
</reference>